<proteinExistence type="predicted"/>
<organism evidence="2 3">
    <name type="scientific">Muraenolepis orangiensis</name>
    <name type="common">Patagonian moray cod</name>
    <dbReference type="NCBI Taxonomy" id="630683"/>
    <lineage>
        <taxon>Eukaryota</taxon>
        <taxon>Metazoa</taxon>
        <taxon>Chordata</taxon>
        <taxon>Craniata</taxon>
        <taxon>Vertebrata</taxon>
        <taxon>Euteleostomi</taxon>
        <taxon>Actinopterygii</taxon>
        <taxon>Neopterygii</taxon>
        <taxon>Teleostei</taxon>
        <taxon>Neoteleostei</taxon>
        <taxon>Acanthomorphata</taxon>
        <taxon>Zeiogadaria</taxon>
        <taxon>Gadariae</taxon>
        <taxon>Gadiformes</taxon>
        <taxon>Muraenolepidoidei</taxon>
        <taxon>Muraenolepididae</taxon>
        <taxon>Muraenolepis</taxon>
    </lineage>
</organism>
<evidence type="ECO:0000256" key="1">
    <source>
        <dbReference type="SAM" id="MobiDB-lite"/>
    </source>
</evidence>
<gene>
    <name evidence="2" type="ORF">NHX12_021874</name>
</gene>
<evidence type="ECO:0000313" key="3">
    <source>
        <dbReference type="Proteomes" id="UP001148018"/>
    </source>
</evidence>
<name>A0A9Q0IWE7_9TELE</name>
<sequence>MLVYCPLQPFPTSAWDYSRCSKNTMCHLRHTSPSGANCLSPASLDYITYTWVKDEVPRGGRSASMHKAAGRGATEPSPPPRAEAERDNTEVRANSLYVDEVLCGRHHDATGVHDF</sequence>
<feature type="region of interest" description="Disordered" evidence="1">
    <location>
        <begin position="58"/>
        <end position="91"/>
    </location>
</feature>
<dbReference type="Proteomes" id="UP001148018">
    <property type="component" value="Unassembled WGS sequence"/>
</dbReference>
<accession>A0A9Q0IWE7</accession>
<evidence type="ECO:0000313" key="2">
    <source>
        <dbReference type="EMBL" id="KAJ3611861.1"/>
    </source>
</evidence>
<keyword evidence="3" id="KW-1185">Reference proteome</keyword>
<reference evidence="2" key="1">
    <citation type="submission" date="2022-07" db="EMBL/GenBank/DDBJ databases">
        <title>Chromosome-level genome of Muraenolepis orangiensis.</title>
        <authorList>
            <person name="Kim J."/>
        </authorList>
    </citation>
    <scope>NUCLEOTIDE SEQUENCE</scope>
    <source>
        <strain evidence="2">KU_S4_2022</strain>
        <tissue evidence="2">Muscle</tissue>
    </source>
</reference>
<dbReference type="AlphaFoldDB" id="A0A9Q0IWE7"/>
<comment type="caution">
    <text evidence="2">The sequence shown here is derived from an EMBL/GenBank/DDBJ whole genome shotgun (WGS) entry which is preliminary data.</text>
</comment>
<dbReference type="EMBL" id="JANIIK010000037">
    <property type="protein sequence ID" value="KAJ3611861.1"/>
    <property type="molecule type" value="Genomic_DNA"/>
</dbReference>
<protein>
    <submittedName>
        <fullName evidence="2">Uncharacterized protein</fullName>
    </submittedName>
</protein>